<accession>A0A124HEI3</accession>
<dbReference type="Proteomes" id="UP000053127">
    <property type="component" value="Unassembled WGS sequence"/>
</dbReference>
<dbReference type="RefSeq" id="WP_067132533.1">
    <property type="nucleotide sequence ID" value="NZ_KQ948221.1"/>
</dbReference>
<dbReference type="OrthoDB" id="4335972at2"/>
<proteinExistence type="predicted"/>
<dbReference type="Gene3D" id="3.30.10.20">
    <property type="match status" value="1"/>
</dbReference>
<sequence>MRKGPVLVVAAVVALLLLSRHARQQTAGLPDLRGMTLRGAQLAARSAGFRQIAAEGALGRHRVPLLSTNWTVCSQRPAPARHSLTTLVTVRVVKTDEACPRQRPTPRAQPP</sequence>
<organism evidence="1 2">
    <name type="scientific">Streptomyces yokosukanensis</name>
    <dbReference type="NCBI Taxonomy" id="67386"/>
    <lineage>
        <taxon>Bacteria</taxon>
        <taxon>Bacillati</taxon>
        <taxon>Actinomycetota</taxon>
        <taxon>Actinomycetes</taxon>
        <taxon>Kitasatosporales</taxon>
        <taxon>Streptomycetaceae</taxon>
        <taxon>Streptomyces</taxon>
    </lineage>
</organism>
<reference evidence="1 2" key="1">
    <citation type="submission" date="2015-10" db="EMBL/GenBank/DDBJ databases">
        <title>Draft genome sequence of Streptomyces yokosukanensis DSM 40224, type strain for the species Streptomyces yokosukanensis.</title>
        <authorList>
            <person name="Ruckert C."/>
            <person name="Winkler A."/>
            <person name="Kalinowski J."/>
            <person name="Kampfer P."/>
            <person name="Glaeser S."/>
        </authorList>
    </citation>
    <scope>NUCLEOTIDE SEQUENCE [LARGE SCALE GENOMIC DNA]</scope>
    <source>
        <strain evidence="1 2">DSM 40224</strain>
    </source>
</reference>
<evidence type="ECO:0000313" key="1">
    <source>
        <dbReference type="EMBL" id="KUN00822.1"/>
    </source>
</evidence>
<dbReference type="AlphaFoldDB" id="A0A124HEI3"/>
<keyword evidence="2" id="KW-1185">Reference proteome</keyword>
<name>A0A124HEI3_9ACTN</name>
<evidence type="ECO:0000313" key="2">
    <source>
        <dbReference type="Proteomes" id="UP000053127"/>
    </source>
</evidence>
<dbReference type="EMBL" id="LMWN01000046">
    <property type="protein sequence ID" value="KUN00822.1"/>
    <property type="molecule type" value="Genomic_DNA"/>
</dbReference>
<protein>
    <recommendedName>
        <fullName evidence="3">PASTA domain-containing protein</fullName>
    </recommendedName>
</protein>
<gene>
    <name evidence="1" type="ORF">AQI95_33075</name>
</gene>
<comment type="caution">
    <text evidence="1">The sequence shown here is derived from an EMBL/GenBank/DDBJ whole genome shotgun (WGS) entry which is preliminary data.</text>
</comment>
<dbReference type="STRING" id="67386.AQI95_33075"/>
<evidence type="ECO:0008006" key="3">
    <source>
        <dbReference type="Google" id="ProtNLM"/>
    </source>
</evidence>